<feature type="domain" description="Cathepsin propeptide inhibitor" evidence="9">
    <location>
        <begin position="203"/>
        <end position="260"/>
    </location>
</feature>
<evidence type="ECO:0000256" key="5">
    <source>
        <dbReference type="ARBA" id="ARBA00023145"/>
    </source>
</evidence>
<dbReference type="InterPro" id="IPR025660">
    <property type="entry name" value="Pept_his_AS"/>
</dbReference>
<protein>
    <recommendedName>
        <fullName evidence="12">Papain family cysteine protease</fullName>
    </recommendedName>
</protein>
<evidence type="ECO:0008006" key="12">
    <source>
        <dbReference type="Google" id="ProtNLM"/>
    </source>
</evidence>
<comment type="similarity">
    <text evidence="1">Belongs to the peptidase C1 family.</text>
</comment>
<evidence type="ECO:0000313" key="10">
    <source>
        <dbReference type="EMBL" id="KAK6737785.1"/>
    </source>
</evidence>
<dbReference type="SUPFAM" id="SSF54001">
    <property type="entry name" value="Cysteine proteinases"/>
    <property type="match status" value="1"/>
</dbReference>
<dbReference type="InterPro" id="IPR000668">
    <property type="entry name" value="Peptidase_C1A_C"/>
</dbReference>
<evidence type="ECO:0000256" key="1">
    <source>
        <dbReference type="ARBA" id="ARBA00008455"/>
    </source>
</evidence>
<keyword evidence="4" id="KW-0788">Thiol protease</keyword>
<evidence type="ECO:0000256" key="4">
    <source>
        <dbReference type="ARBA" id="ARBA00022807"/>
    </source>
</evidence>
<keyword evidence="2" id="KW-0645">Protease</keyword>
<dbReference type="InterPro" id="IPR013128">
    <property type="entry name" value="Peptidase_C1A"/>
</dbReference>
<dbReference type="SMART" id="SM00848">
    <property type="entry name" value="Inhibitor_I29"/>
    <property type="match status" value="1"/>
</dbReference>
<dbReference type="SMART" id="SM00645">
    <property type="entry name" value="Pept_C1"/>
    <property type="match status" value="1"/>
</dbReference>
<dbReference type="InterPro" id="IPR039417">
    <property type="entry name" value="Peptidase_C1A_papain-like"/>
</dbReference>
<dbReference type="InterPro" id="IPR013201">
    <property type="entry name" value="Prot_inhib_I29"/>
</dbReference>
<comment type="caution">
    <text evidence="10">The sequence shown here is derived from an EMBL/GenBank/DDBJ whole genome shotgun (WGS) entry which is preliminary data.</text>
</comment>
<proteinExistence type="inferred from homology"/>
<gene>
    <name evidence="10" type="primary">Necator_chrII.g7889</name>
    <name evidence="10" type="ORF">RB195_020095</name>
</gene>
<evidence type="ECO:0000259" key="9">
    <source>
        <dbReference type="SMART" id="SM00848"/>
    </source>
</evidence>
<evidence type="ECO:0000256" key="2">
    <source>
        <dbReference type="ARBA" id="ARBA00022670"/>
    </source>
</evidence>
<keyword evidence="6" id="KW-1015">Disulfide bond</keyword>
<reference evidence="10 11" key="1">
    <citation type="submission" date="2023-08" db="EMBL/GenBank/DDBJ databases">
        <title>A Necator americanus chromosomal reference genome.</title>
        <authorList>
            <person name="Ilik V."/>
            <person name="Petrzelkova K.J."/>
            <person name="Pardy F."/>
            <person name="Fuh T."/>
            <person name="Niatou-Singa F.S."/>
            <person name="Gouil Q."/>
            <person name="Baker L."/>
            <person name="Ritchie M.E."/>
            <person name="Jex A.R."/>
            <person name="Gazzola D."/>
            <person name="Li H."/>
            <person name="Toshio Fujiwara R."/>
            <person name="Zhan B."/>
            <person name="Aroian R.V."/>
            <person name="Pafco B."/>
            <person name="Schwarz E.M."/>
        </authorList>
    </citation>
    <scope>NUCLEOTIDE SEQUENCE [LARGE SCALE GENOMIC DNA]</scope>
    <source>
        <strain evidence="10 11">Aroian</strain>
        <tissue evidence="10">Whole animal</tissue>
    </source>
</reference>
<evidence type="ECO:0000256" key="6">
    <source>
        <dbReference type="ARBA" id="ARBA00023157"/>
    </source>
</evidence>
<keyword evidence="7" id="KW-0812">Transmembrane</keyword>
<dbReference type="PROSITE" id="PS00639">
    <property type="entry name" value="THIOL_PROTEASE_HIS"/>
    <property type="match status" value="1"/>
</dbReference>
<dbReference type="PRINTS" id="PR00705">
    <property type="entry name" value="PAPAIN"/>
</dbReference>
<feature type="transmembrane region" description="Helical" evidence="7">
    <location>
        <begin position="153"/>
        <end position="172"/>
    </location>
</feature>
<keyword evidence="7" id="KW-1133">Transmembrane helix</keyword>
<evidence type="ECO:0000256" key="3">
    <source>
        <dbReference type="ARBA" id="ARBA00022801"/>
    </source>
</evidence>
<dbReference type="CDD" id="cd02248">
    <property type="entry name" value="Peptidase_C1A"/>
    <property type="match status" value="1"/>
</dbReference>
<dbReference type="Proteomes" id="UP001303046">
    <property type="component" value="Unassembled WGS sequence"/>
</dbReference>
<dbReference type="InterPro" id="IPR038765">
    <property type="entry name" value="Papain-like_cys_pep_sf"/>
</dbReference>
<evidence type="ECO:0000256" key="7">
    <source>
        <dbReference type="SAM" id="Phobius"/>
    </source>
</evidence>
<feature type="domain" description="Peptidase C1A papain C-terminal" evidence="8">
    <location>
        <begin position="293"/>
        <end position="506"/>
    </location>
</feature>
<dbReference type="Pfam" id="PF00112">
    <property type="entry name" value="Peptidase_C1"/>
    <property type="match status" value="1"/>
</dbReference>
<keyword evidence="7" id="KW-0472">Membrane</keyword>
<dbReference type="Pfam" id="PF08246">
    <property type="entry name" value="Inhibitor_I29"/>
    <property type="match status" value="1"/>
</dbReference>
<sequence>MPLRSSEGSCYHRSLNSAVRDVPTSVPTAISTFEAQLLTQLHHVSRRFAPTIGEANRKHTLFSHIQHLYISRYFDSRQQQPTLSKFDDRIDALSPPDKLYCTSVAFLFVKSTHRFEMTGFRFHEEKEETHVPLTIENKLIDPVVVGRRMNRTLFLFAAAVLSILLVTGYLIFVDKHQRTVVDRCPQEDTAPREQDSMEYADRFVDFIKKFNKQYEEKTELLRRFKSYEKHMKEVKELNSKKAHSSSYGENELSDWTDEEFRKSLLPLSFYKKLHEEATFIRRDPPKLERATPAPASFDWRTKNVISPVKAQGKCGSCWAFAATATVEAAWAIAHKEMRNLSEQTLLDCDLADNACDGGDEDKAFRYIHRNGLAYAADLPYVAHRQNVCSITGNVTKIQVAYFLHPDEQSMIDWLVGFGPVNIGISVTPDMRPYKGGVFTPSAEDCKNKVIGLHSLMITGYGTTESGEKYWIVKNSWGNTWGVENGYVYFARGINACGIEDEPIGILA</sequence>
<keyword evidence="5" id="KW-0865">Zymogen</keyword>
<evidence type="ECO:0000259" key="8">
    <source>
        <dbReference type="SMART" id="SM00645"/>
    </source>
</evidence>
<dbReference type="InterPro" id="IPR000169">
    <property type="entry name" value="Pept_cys_AS"/>
</dbReference>
<keyword evidence="11" id="KW-1185">Reference proteome</keyword>
<keyword evidence="3" id="KW-0378">Hydrolase</keyword>
<dbReference type="PANTHER" id="PTHR12411">
    <property type="entry name" value="CYSTEINE PROTEASE FAMILY C1-RELATED"/>
    <property type="match status" value="1"/>
</dbReference>
<dbReference type="Gene3D" id="3.90.70.10">
    <property type="entry name" value="Cysteine proteinases"/>
    <property type="match status" value="1"/>
</dbReference>
<dbReference type="EMBL" id="JAVFWL010000002">
    <property type="protein sequence ID" value="KAK6737785.1"/>
    <property type="molecule type" value="Genomic_DNA"/>
</dbReference>
<organism evidence="10 11">
    <name type="scientific">Necator americanus</name>
    <name type="common">Human hookworm</name>
    <dbReference type="NCBI Taxonomy" id="51031"/>
    <lineage>
        <taxon>Eukaryota</taxon>
        <taxon>Metazoa</taxon>
        <taxon>Ecdysozoa</taxon>
        <taxon>Nematoda</taxon>
        <taxon>Chromadorea</taxon>
        <taxon>Rhabditida</taxon>
        <taxon>Rhabditina</taxon>
        <taxon>Rhabditomorpha</taxon>
        <taxon>Strongyloidea</taxon>
        <taxon>Ancylostomatidae</taxon>
        <taxon>Bunostominae</taxon>
        <taxon>Necator</taxon>
    </lineage>
</organism>
<name>A0ABR1CI67_NECAM</name>
<evidence type="ECO:0000313" key="11">
    <source>
        <dbReference type="Proteomes" id="UP001303046"/>
    </source>
</evidence>
<dbReference type="PROSITE" id="PS00139">
    <property type="entry name" value="THIOL_PROTEASE_CYS"/>
    <property type="match status" value="1"/>
</dbReference>
<accession>A0ABR1CI67</accession>